<dbReference type="AlphaFoldDB" id="W6XMK7"/>
<keyword evidence="1" id="KW-0479">Metal-binding</keyword>
<dbReference type="HOGENOM" id="CLU_010508_0_0_1"/>
<dbReference type="GO" id="GO:0008270">
    <property type="term" value="F:zinc ion binding"/>
    <property type="evidence" value="ECO:0007669"/>
    <property type="project" value="InterPro"/>
</dbReference>
<dbReference type="eggNOG" id="ENOG502SH59">
    <property type="taxonomic scope" value="Eukaryota"/>
</dbReference>
<feature type="non-terminal residue" evidence="5">
    <location>
        <position position="1"/>
    </location>
</feature>
<dbReference type="PROSITE" id="PS00463">
    <property type="entry name" value="ZN2_CY6_FUNGAL_1"/>
    <property type="match status" value="1"/>
</dbReference>
<dbReference type="InterPro" id="IPR001138">
    <property type="entry name" value="Zn2Cys6_DnaBD"/>
</dbReference>
<dbReference type="Proteomes" id="UP000053841">
    <property type="component" value="Unassembled WGS sequence"/>
</dbReference>
<dbReference type="PANTHER" id="PTHR46910:SF1">
    <property type="entry name" value="MISCELLANEOUS ZN(II)2CYS6 TRANSCRIPTION FACTOR (EUROFUNG)-RELATED"/>
    <property type="match status" value="1"/>
</dbReference>
<dbReference type="InterPro" id="IPR050987">
    <property type="entry name" value="AtrR-like"/>
</dbReference>
<protein>
    <recommendedName>
        <fullName evidence="4">Zn(2)-C6 fungal-type domain-containing protein</fullName>
    </recommendedName>
</protein>
<proteinExistence type="predicted"/>
<dbReference type="Pfam" id="PF00172">
    <property type="entry name" value="Zn_clus"/>
    <property type="match status" value="1"/>
</dbReference>
<dbReference type="GO" id="GO:0006351">
    <property type="term" value="P:DNA-templated transcription"/>
    <property type="evidence" value="ECO:0007669"/>
    <property type="project" value="InterPro"/>
</dbReference>
<dbReference type="InterPro" id="IPR036864">
    <property type="entry name" value="Zn2-C6_fun-type_DNA-bd_sf"/>
</dbReference>
<dbReference type="CDD" id="cd12148">
    <property type="entry name" value="fungal_TF_MHR"/>
    <property type="match status" value="1"/>
</dbReference>
<dbReference type="KEGG" id="bze:COCCADRAFT_64594"/>
<dbReference type="OrthoDB" id="3037908at2759"/>
<sequence>AKRQRLSLACNECRKRKVKCDSVTPKCKNCHFRGIACETTDPKHPELTVVRKYGGHYPLEMDQPRQDSQRTGSTVTALPTPTREIAGFPSPAETSPAPMSEMAQSYSSIMKANETNSWLSDGPEMAINTDNGSWRQKFMGGSSLQSLTMFLDLYMQRAGLPKIGPCFMHGMSFAEEFVPSLSLRLPDLPPASLTDAYLKAYTTNIHPMFPILEPDQLHRDIQRIRAYQDANWSPSYGFRGLHALLEAHDVPVLACIYGAISLGADEAAGDLTETGNDFLAAAHGLYAHLIGLPHLSSVQALLLITLALRARGKEGQGFQTLGSAVRISHSIGLHRHVAVAERSQNHEEFQSRRQKIELHARVWWTCFGLEKLMELETTRPSAMSHAQHDNFAPDEIFAPNSQNQLEYFLHWILLAQICEKINELLYQRNRSQASTLQLLQSIGRIDSALREWKSNLPDDIQPDGDIYCSDEERPLAISLALQYHSTLITLHRASLVLPHNQFMEEIKTNSQHLPYHQRLRKGRNLCTASACATIRMNAHMPDKRIQTPSCALTQTLTGCVVLSLSILRHPQSRTVRTDLELLRMGTEMAEAEYKRLGQHPKF</sequence>
<feature type="region of interest" description="Disordered" evidence="3">
    <location>
        <begin position="60"/>
        <end position="99"/>
    </location>
</feature>
<dbReference type="PROSITE" id="PS50048">
    <property type="entry name" value="ZN2_CY6_FUNGAL_2"/>
    <property type="match status" value="1"/>
</dbReference>
<dbReference type="GO" id="GO:0000981">
    <property type="term" value="F:DNA-binding transcription factor activity, RNA polymerase II-specific"/>
    <property type="evidence" value="ECO:0007669"/>
    <property type="project" value="InterPro"/>
</dbReference>
<evidence type="ECO:0000256" key="1">
    <source>
        <dbReference type="ARBA" id="ARBA00022723"/>
    </source>
</evidence>
<feature type="compositionally biased region" description="Polar residues" evidence="3">
    <location>
        <begin position="69"/>
        <end position="79"/>
    </location>
</feature>
<feature type="non-terminal residue" evidence="5">
    <location>
        <position position="602"/>
    </location>
</feature>
<dbReference type="SMART" id="SM00906">
    <property type="entry name" value="Fungal_trans"/>
    <property type="match status" value="1"/>
</dbReference>
<dbReference type="SMART" id="SM00066">
    <property type="entry name" value="GAL4"/>
    <property type="match status" value="1"/>
</dbReference>
<evidence type="ECO:0000259" key="4">
    <source>
        <dbReference type="PROSITE" id="PS50048"/>
    </source>
</evidence>
<gene>
    <name evidence="5" type="ORF">COCCADRAFT_64594</name>
</gene>
<evidence type="ECO:0000313" key="6">
    <source>
        <dbReference type="Proteomes" id="UP000053841"/>
    </source>
</evidence>
<evidence type="ECO:0000313" key="5">
    <source>
        <dbReference type="EMBL" id="EUC26748.1"/>
    </source>
</evidence>
<keyword evidence="2" id="KW-0539">Nucleus</keyword>
<dbReference type="InterPro" id="IPR007219">
    <property type="entry name" value="XnlR_reg_dom"/>
</dbReference>
<dbReference type="PANTHER" id="PTHR46910">
    <property type="entry name" value="TRANSCRIPTION FACTOR PDR1"/>
    <property type="match status" value="1"/>
</dbReference>
<organism evidence="5 6">
    <name type="scientific">Cochliobolus carbonum (strain 26-R-13)</name>
    <name type="common">Maize leaf spot fungus</name>
    <name type="synonym">Bipolaris zeicola</name>
    <dbReference type="NCBI Taxonomy" id="930089"/>
    <lineage>
        <taxon>Eukaryota</taxon>
        <taxon>Fungi</taxon>
        <taxon>Dikarya</taxon>
        <taxon>Ascomycota</taxon>
        <taxon>Pezizomycotina</taxon>
        <taxon>Dothideomycetes</taxon>
        <taxon>Pleosporomycetidae</taxon>
        <taxon>Pleosporales</taxon>
        <taxon>Pleosporineae</taxon>
        <taxon>Pleosporaceae</taxon>
        <taxon>Bipolaris</taxon>
    </lineage>
</organism>
<dbReference type="RefSeq" id="XP_007718947.1">
    <property type="nucleotide sequence ID" value="XM_007720757.1"/>
</dbReference>
<dbReference type="EMBL" id="KI965161">
    <property type="protein sequence ID" value="EUC26748.1"/>
    <property type="molecule type" value="Genomic_DNA"/>
</dbReference>
<dbReference type="Pfam" id="PF04082">
    <property type="entry name" value="Fungal_trans"/>
    <property type="match status" value="1"/>
</dbReference>
<dbReference type="Gene3D" id="4.10.240.10">
    <property type="entry name" value="Zn(2)-C6 fungal-type DNA-binding domain"/>
    <property type="match status" value="1"/>
</dbReference>
<accession>W6XMK7</accession>
<evidence type="ECO:0000256" key="3">
    <source>
        <dbReference type="SAM" id="MobiDB-lite"/>
    </source>
</evidence>
<dbReference type="SUPFAM" id="SSF57701">
    <property type="entry name" value="Zn2/Cys6 DNA-binding domain"/>
    <property type="match status" value="1"/>
</dbReference>
<evidence type="ECO:0000256" key="2">
    <source>
        <dbReference type="ARBA" id="ARBA00023242"/>
    </source>
</evidence>
<dbReference type="CDD" id="cd00067">
    <property type="entry name" value="GAL4"/>
    <property type="match status" value="1"/>
</dbReference>
<dbReference type="GeneID" id="19150423"/>
<keyword evidence="6" id="KW-1185">Reference proteome</keyword>
<reference evidence="5 6" key="1">
    <citation type="journal article" date="2013" name="PLoS Genet.">
        <title>Comparative genome structure, secondary metabolite, and effector coding capacity across Cochliobolus pathogens.</title>
        <authorList>
            <person name="Condon B.J."/>
            <person name="Leng Y."/>
            <person name="Wu D."/>
            <person name="Bushley K.E."/>
            <person name="Ohm R.A."/>
            <person name="Otillar R."/>
            <person name="Martin J."/>
            <person name="Schackwitz W."/>
            <person name="Grimwood J."/>
            <person name="MohdZainudin N."/>
            <person name="Xue C."/>
            <person name="Wang R."/>
            <person name="Manning V.A."/>
            <person name="Dhillon B."/>
            <person name="Tu Z.J."/>
            <person name="Steffenson B.J."/>
            <person name="Salamov A."/>
            <person name="Sun H."/>
            <person name="Lowry S."/>
            <person name="LaButti K."/>
            <person name="Han J."/>
            <person name="Copeland A."/>
            <person name="Lindquist E."/>
            <person name="Barry K."/>
            <person name="Schmutz J."/>
            <person name="Baker S.E."/>
            <person name="Ciuffetti L.M."/>
            <person name="Grigoriev I.V."/>
            <person name="Zhong S."/>
            <person name="Turgeon B.G."/>
        </authorList>
    </citation>
    <scope>NUCLEOTIDE SEQUENCE [LARGE SCALE GENOMIC DNA]</scope>
    <source>
        <strain evidence="5 6">26-R-13</strain>
    </source>
</reference>
<feature type="domain" description="Zn(2)-C6 fungal-type" evidence="4">
    <location>
        <begin position="9"/>
        <end position="39"/>
    </location>
</feature>
<name>W6XMK7_COCC2</name>
<dbReference type="GO" id="GO:0003677">
    <property type="term" value="F:DNA binding"/>
    <property type="evidence" value="ECO:0007669"/>
    <property type="project" value="InterPro"/>
</dbReference>